<evidence type="ECO:0000256" key="1">
    <source>
        <dbReference type="SAM" id="MobiDB-lite"/>
    </source>
</evidence>
<feature type="region of interest" description="Disordered" evidence="1">
    <location>
        <begin position="169"/>
        <end position="207"/>
    </location>
</feature>
<comment type="caution">
    <text evidence="2">The sequence shown here is derived from an EMBL/GenBank/DDBJ whole genome shotgun (WGS) entry which is preliminary data.</text>
</comment>
<evidence type="ECO:0000313" key="2">
    <source>
        <dbReference type="EMBL" id="RSL43091.1"/>
    </source>
</evidence>
<accession>A0A428NQM9</accession>
<reference evidence="2 3" key="1">
    <citation type="submission" date="2017-06" db="EMBL/GenBank/DDBJ databases">
        <title>Comparative genomic analysis of Ambrosia Fusariam Clade fungi.</title>
        <authorList>
            <person name="Stajich J.E."/>
            <person name="Carrillo J."/>
            <person name="Kijimoto T."/>
            <person name="Eskalen A."/>
            <person name="O'Donnell K."/>
            <person name="Kasson M."/>
        </authorList>
    </citation>
    <scope>NUCLEOTIDE SEQUENCE [LARGE SCALE GENOMIC DNA]</scope>
    <source>
        <strain evidence="2 3">NRRL62606</strain>
    </source>
</reference>
<feature type="region of interest" description="Disordered" evidence="1">
    <location>
        <begin position="119"/>
        <end position="157"/>
    </location>
</feature>
<feature type="compositionally biased region" description="Polar residues" evidence="1">
    <location>
        <begin position="173"/>
        <end position="197"/>
    </location>
</feature>
<sequence length="221" mass="24261">MNSQIHLQQAIPKNRIHLQQATPNNQAADRYRNRFQRYSKLDKHDKEGLKQLKRELKQNNLLNLPGFPAASMRLSDRQRASLMSFNCSVLLLLYKNTLQPQEEQFIRDEQRLLDNLAQKPAQHGEPTTTERALGDMHHGGDVAHPEPVESENGSHSDLATANSSAIIAHQDNTEPSAPASTADTVGESASTSASDVPSNAAGKFSTPLGKIARKVKGVNGL</sequence>
<organism evidence="2 3">
    <name type="scientific">Fusarium floridanum</name>
    <dbReference type="NCBI Taxonomy" id="1325733"/>
    <lineage>
        <taxon>Eukaryota</taxon>
        <taxon>Fungi</taxon>
        <taxon>Dikarya</taxon>
        <taxon>Ascomycota</taxon>
        <taxon>Pezizomycotina</taxon>
        <taxon>Sordariomycetes</taxon>
        <taxon>Hypocreomycetidae</taxon>
        <taxon>Hypocreales</taxon>
        <taxon>Nectriaceae</taxon>
        <taxon>Fusarium</taxon>
        <taxon>Fusarium solani species complex</taxon>
    </lineage>
</organism>
<gene>
    <name evidence="2" type="ORF">CEP51_016404</name>
</gene>
<evidence type="ECO:0000313" key="3">
    <source>
        <dbReference type="Proteomes" id="UP000287972"/>
    </source>
</evidence>
<dbReference type="AlphaFoldDB" id="A0A428NQM9"/>
<protein>
    <submittedName>
        <fullName evidence="2">Uncharacterized protein</fullName>
    </submittedName>
</protein>
<feature type="compositionally biased region" description="Basic and acidic residues" evidence="1">
    <location>
        <begin position="132"/>
        <end position="147"/>
    </location>
</feature>
<dbReference type="EMBL" id="NKCL01001137">
    <property type="protein sequence ID" value="RSL43091.1"/>
    <property type="molecule type" value="Genomic_DNA"/>
</dbReference>
<dbReference type="Proteomes" id="UP000287972">
    <property type="component" value="Unassembled WGS sequence"/>
</dbReference>
<name>A0A428NQM9_9HYPO</name>
<proteinExistence type="predicted"/>
<keyword evidence="3" id="KW-1185">Reference proteome</keyword>